<dbReference type="GO" id="GO:0008237">
    <property type="term" value="F:metallopeptidase activity"/>
    <property type="evidence" value="ECO:0007669"/>
    <property type="project" value="UniProtKB-KW"/>
</dbReference>
<keyword evidence="1" id="KW-0482">Metalloprotease</keyword>
<comment type="cofactor">
    <cofactor evidence="1">
        <name>Zn(2+)</name>
        <dbReference type="ChEBI" id="CHEBI:29105"/>
    </cofactor>
    <text evidence="1">Binds 1 zinc ion per subunit.</text>
</comment>
<proteinExistence type="inferred from homology"/>
<comment type="similarity">
    <text evidence="1">Belongs to the peptidase M81 family.</text>
</comment>
<evidence type="ECO:0000313" key="5">
    <source>
        <dbReference type="Proteomes" id="UP000201838"/>
    </source>
</evidence>
<dbReference type="OrthoDB" id="9782658at2"/>
<dbReference type="Pfam" id="PF07364">
    <property type="entry name" value="DUF1485"/>
    <property type="match status" value="1"/>
</dbReference>
<comment type="function">
    <text evidence="1">Involved in peptidolytic degradation of cyclic heptapeptide hepatotoxin microcystin (MC).</text>
</comment>
<feature type="domain" description="Microcystin LR degradation protein MlrC N-terminal" evidence="3">
    <location>
        <begin position="3"/>
        <end position="296"/>
    </location>
</feature>
<gene>
    <name evidence="4" type="ORF">BOA8489_02362</name>
</gene>
<sequence>MARIAILGFLLESNRFAPTTRRADFDARCWLEGDAILADANCDAPRQCAEVPAFLREISRQLDGDGVEFVPILVAGAEPGGPLDGAVLQSVLDRTRAGLTEQGPVDAVYVASHGAMVGIDTPDPDGTLLATVRDVVGPDVPIIATLDLHANLSDAMVEAADCLIGYRTNPHVDQAEIAREAAIVLARILNGTRFHMSFLRLPLTPASVTLLTIGAGAYAERVRDAASLTDPSGDIMNATVLGGFVYSDTPDNGIAVLVTATRRELAERQVARLAGQLWADRGRFVHDLTSIADAVRIVTAKDQSRWILADSGDNPGGGGRGTSTDLLRALIAANADGVLYGLFIDADLARDAMTAGIGARITARFLRQGSNGFGDPFTAEAVVIALSNGQVTGRRGLVAGRRVDLGPTAALRIGGLTVVVVTNRKQCADPVYFEHLGLDPAAFRAIVVKSRGHFRAGFDEYFAPDQVIEVDTKGLTSPVLSNFTFQGLPRPVYPLDTDAAWSPPNWAIPHLKALGLLP</sequence>
<dbReference type="Pfam" id="PF07171">
    <property type="entry name" value="MlrC_C"/>
    <property type="match status" value="1"/>
</dbReference>
<dbReference type="GO" id="GO:0006508">
    <property type="term" value="P:proteolysis"/>
    <property type="evidence" value="ECO:0007669"/>
    <property type="project" value="UniProtKB-KW"/>
</dbReference>
<keyword evidence="1" id="KW-0479">Metal-binding</keyword>
<reference evidence="4 5" key="1">
    <citation type="submission" date="2017-05" db="EMBL/GenBank/DDBJ databases">
        <authorList>
            <person name="Song R."/>
            <person name="Chenine A.L."/>
            <person name="Ruprecht R.M."/>
        </authorList>
    </citation>
    <scope>NUCLEOTIDE SEQUENCE [LARGE SCALE GENOMIC DNA]</scope>
    <source>
        <strain evidence="4 5">CECT 8489</strain>
    </source>
</reference>
<feature type="domain" description="Microcystin LR degradation protein MlrC C-terminal" evidence="2">
    <location>
        <begin position="308"/>
        <end position="485"/>
    </location>
</feature>
<dbReference type="InterPro" id="IPR015995">
    <property type="entry name" value="MlrC_N"/>
</dbReference>
<keyword evidence="1" id="KW-0378">Hydrolase</keyword>
<organism evidence="4 5">
    <name type="scientific">Boseongicola aestuarii</name>
    <dbReference type="NCBI Taxonomy" id="1470561"/>
    <lineage>
        <taxon>Bacteria</taxon>
        <taxon>Pseudomonadati</taxon>
        <taxon>Pseudomonadota</taxon>
        <taxon>Alphaproteobacteria</taxon>
        <taxon>Rhodobacterales</taxon>
        <taxon>Paracoccaceae</taxon>
        <taxon>Boseongicola</taxon>
    </lineage>
</organism>
<evidence type="ECO:0000259" key="2">
    <source>
        <dbReference type="Pfam" id="PF07171"/>
    </source>
</evidence>
<keyword evidence="1" id="KW-0645">Protease</keyword>
<dbReference type="Proteomes" id="UP000201838">
    <property type="component" value="Unassembled WGS sequence"/>
</dbReference>
<evidence type="ECO:0000313" key="4">
    <source>
        <dbReference type="EMBL" id="SMX24239.1"/>
    </source>
</evidence>
<dbReference type="InterPro" id="IPR009197">
    <property type="entry name" value="MlrC"/>
</dbReference>
<accession>A0A238J0J5</accession>
<dbReference type="EMBL" id="FXXQ01000007">
    <property type="protein sequence ID" value="SMX24239.1"/>
    <property type="molecule type" value="Genomic_DNA"/>
</dbReference>
<dbReference type="PIRSF" id="PIRSF012702">
    <property type="entry name" value="UCP012702"/>
    <property type="match status" value="1"/>
</dbReference>
<evidence type="ECO:0000259" key="3">
    <source>
        <dbReference type="Pfam" id="PF07364"/>
    </source>
</evidence>
<name>A0A238J0J5_9RHOB</name>
<dbReference type="RefSeq" id="WP_093974192.1">
    <property type="nucleotide sequence ID" value="NZ_FXXQ01000007.1"/>
</dbReference>
<evidence type="ECO:0000256" key="1">
    <source>
        <dbReference type="PIRNR" id="PIRNR012702"/>
    </source>
</evidence>
<dbReference type="GO" id="GO:0046872">
    <property type="term" value="F:metal ion binding"/>
    <property type="evidence" value="ECO:0007669"/>
    <property type="project" value="UniProtKB-KW"/>
</dbReference>
<dbReference type="AlphaFoldDB" id="A0A238J0J5"/>
<keyword evidence="5" id="KW-1185">Reference proteome</keyword>
<protein>
    <recommendedName>
        <fullName evidence="1">Microcystinase C</fullName>
        <shortName evidence="1">MlrC</shortName>
    </recommendedName>
</protein>
<dbReference type="InterPro" id="IPR010799">
    <property type="entry name" value="MlrC_C"/>
</dbReference>